<dbReference type="InParanoid" id="A0A3Q0H691"/>
<reference evidence="2" key="1">
    <citation type="submission" date="2025-08" db="UniProtKB">
        <authorList>
            <consortium name="RefSeq"/>
        </authorList>
    </citation>
    <scope>IDENTIFICATION</scope>
</reference>
<name>A0A3Q0H691_ALLSI</name>
<accession>A0A3Q0H691</accession>
<dbReference type="Proteomes" id="UP000189705">
    <property type="component" value="Unplaced"/>
</dbReference>
<dbReference type="KEGG" id="asn:112551340"/>
<evidence type="ECO:0000313" key="1">
    <source>
        <dbReference type="Proteomes" id="UP000189705"/>
    </source>
</evidence>
<organism evidence="1 2">
    <name type="scientific">Alligator sinensis</name>
    <name type="common">Chinese alligator</name>
    <dbReference type="NCBI Taxonomy" id="38654"/>
    <lineage>
        <taxon>Eukaryota</taxon>
        <taxon>Metazoa</taxon>
        <taxon>Chordata</taxon>
        <taxon>Craniata</taxon>
        <taxon>Vertebrata</taxon>
        <taxon>Euteleostomi</taxon>
        <taxon>Archelosauria</taxon>
        <taxon>Archosauria</taxon>
        <taxon>Crocodylia</taxon>
        <taxon>Alligatoridae</taxon>
        <taxon>Alligatorinae</taxon>
        <taxon>Alligator</taxon>
    </lineage>
</organism>
<proteinExistence type="predicted"/>
<sequence length="311" mass="32881">MAGKNSITEPPMLQLLCALLHSSPCSDPSPFPNQLERQHLYNHISKRDRASSGVRHPQEGRQLLAGQQGAATPRHWQLCPHLQLPAALWPRAPSPPGSLLHSRPEQNLMKTHPAMSQVTIGASWHRPSTPADGAKQPASSARVISLALGSASRHSASWEGAGSCLPASLASNSIADCLGRAALYCIYQAAQGQASSTLYSHRKAPRLGALQRSPMLLGKAGPWASAPNETRALALSLPGCALQPRVCCSSSLISQLPLPTPNYALLHQCCPPGQVHSTCCPIPWAHCTDPLSRADGGITHPLRGCLASGSP</sequence>
<dbReference type="RefSeq" id="XP_025067591.1">
    <property type="nucleotide sequence ID" value="XM_025211806.1"/>
</dbReference>
<evidence type="ECO:0000313" key="2">
    <source>
        <dbReference type="RefSeq" id="XP_025067591.1"/>
    </source>
</evidence>
<protein>
    <submittedName>
        <fullName evidence="2">Uncharacterized protein LOC112551340</fullName>
    </submittedName>
</protein>
<keyword evidence="1" id="KW-1185">Reference proteome</keyword>
<gene>
    <name evidence="2" type="primary">LOC112551340</name>
</gene>
<dbReference type="AlphaFoldDB" id="A0A3Q0H691"/>
<dbReference type="GeneID" id="112551340"/>